<dbReference type="EMBL" id="BRPK01000016">
    <property type="protein sequence ID" value="GLB44372.1"/>
    <property type="molecule type" value="Genomic_DNA"/>
</dbReference>
<evidence type="ECO:0000313" key="2">
    <source>
        <dbReference type="EMBL" id="GLB44372.1"/>
    </source>
</evidence>
<dbReference type="Proteomes" id="UP001063166">
    <property type="component" value="Unassembled WGS sequence"/>
</dbReference>
<gene>
    <name evidence="2" type="ORF">LshimejAT787_1603020</name>
</gene>
<accession>A0A9P3Q008</accession>
<sequence>MYSYSPRLFSLPALIWNPCTAVWTSEIQATIFEFCERSEFFPSLSRGFFTAPREMTESAADEDTSLVPPYLVRSALIVLSIRFYLICVKFSPSSLTQRMIDFRAIEHAGDARESLTLLYSLISDDARRAVHGAARPCLKLVLRAEQLQTAEGGTVSMIFTSLFLLRALRFTLQSSTTIGSRAQRYSERDAGALDPVDQAVHPSVNYRFPSPPGRPTYSASGWRYAT</sequence>
<protein>
    <submittedName>
        <fullName evidence="2">Uncharacterized protein</fullName>
    </submittedName>
</protein>
<evidence type="ECO:0000256" key="1">
    <source>
        <dbReference type="SAM" id="MobiDB-lite"/>
    </source>
</evidence>
<evidence type="ECO:0000313" key="3">
    <source>
        <dbReference type="Proteomes" id="UP001063166"/>
    </source>
</evidence>
<keyword evidence="3" id="KW-1185">Reference proteome</keyword>
<organism evidence="2 3">
    <name type="scientific">Lyophyllum shimeji</name>
    <name type="common">Hon-shimeji</name>
    <name type="synonym">Tricholoma shimeji</name>
    <dbReference type="NCBI Taxonomy" id="47721"/>
    <lineage>
        <taxon>Eukaryota</taxon>
        <taxon>Fungi</taxon>
        <taxon>Dikarya</taxon>
        <taxon>Basidiomycota</taxon>
        <taxon>Agaricomycotina</taxon>
        <taxon>Agaricomycetes</taxon>
        <taxon>Agaricomycetidae</taxon>
        <taxon>Agaricales</taxon>
        <taxon>Tricholomatineae</taxon>
        <taxon>Lyophyllaceae</taxon>
        <taxon>Lyophyllum</taxon>
    </lineage>
</organism>
<name>A0A9P3Q008_LYOSH</name>
<proteinExistence type="predicted"/>
<reference evidence="2" key="1">
    <citation type="submission" date="2022-07" db="EMBL/GenBank/DDBJ databases">
        <title>The genome of Lyophyllum shimeji provides insight into the initial evolution of ectomycorrhizal fungal genome.</title>
        <authorList>
            <person name="Kobayashi Y."/>
            <person name="Shibata T."/>
            <person name="Hirakawa H."/>
            <person name="Shigenobu S."/>
            <person name="Nishiyama T."/>
            <person name="Yamada A."/>
            <person name="Hasebe M."/>
            <person name="Kawaguchi M."/>
        </authorList>
    </citation>
    <scope>NUCLEOTIDE SEQUENCE</scope>
    <source>
        <strain evidence="2">AT787</strain>
    </source>
</reference>
<feature type="region of interest" description="Disordered" evidence="1">
    <location>
        <begin position="207"/>
        <end position="226"/>
    </location>
</feature>
<comment type="caution">
    <text evidence="2">The sequence shown here is derived from an EMBL/GenBank/DDBJ whole genome shotgun (WGS) entry which is preliminary data.</text>
</comment>
<dbReference type="AlphaFoldDB" id="A0A9P3Q008"/>